<gene>
    <name evidence="1" type="ORF">IEO21_08170</name>
</gene>
<organism evidence="1 2">
    <name type="scientific">Rhodonia placenta</name>
    <dbReference type="NCBI Taxonomy" id="104341"/>
    <lineage>
        <taxon>Eukaryota</taxon>
        <taxon>Fungi</taxon>
        <taxon>Dikarya</taxon>
        <taxon>Basidiomycota</taxon>
        <taxon>Agaricomycotina</taxon>
        <taxon>Agaricomycetes</taxon>
        <taxon>Polyporales</taxon>
        <taxon>Adustoporiaceae</taxon>
        <taxon>Rhodonia</taxon>
    </lineage>
</organism>
<evidence type="ECO:0000313" key="2">
    <source>
        <dbReference type="Proteomes" id="UP000639403"/>
    </source>
</evidence>
<accession>A0A8H7NWT6</accession>
<comment type="caution">
    <text evidence="1">The sequence shown here is derived from an EMBL/GenBank/DDBJ whole genome shotgun (WGS) entry which is preliminary data.</text>
</comment>
<proteinExistence type="predicted"/>
<reference evidence="1" key="1">
    <citation type="submission" date="2020-11" db="EMBL/GenBank/DDBJ databases">
        <authorList>
            <person name="Koelle M."/>
            <person name="Horta M.A.C."/>
            <person name="Nowrousian M."/>
            <person name="Ohm R.A."/>
            <person name="Benz P."/>
            <person name="Pilgard A."/>
        </authorList>
    </citation>
    <scope>NUCLEOTIDE SEQUENCE</scope>
    <source>
        <strain evidence="1">FPRL280</strain>
    </source>
</reference>
<sequence length="94" mass="10687">MPSRSCGALRLREGVQQEAIVLQRGHAHRESRPKPLEVASRLLHTRRHQPCEHTDRRRHATGRSHRLGVCRLDARILGLHDCSLYEISNGQGVV</sequence>
<evidence type="ECO:0000313" key="1">
    <source>
        <dbReference type="EMBL" id="KAF9807555.1"/>
    </source>
</evidence>
<dbReference type="EMBL" id="JADOXO010000270">
    <property type="protein sequence ID" value="KAF9807555.1"/>
    <property type="molecule type" value="Genomic_DNA"/>
</dbReference>
<reference evidence="1" key="2">
    <citation type="journal article" name="Front. Microbiol.">
        <title>Degradative Capacity of Two Strains of Rhodonia placenta: From Phenotype to Genotype.</title>
        <authorList>
            <person name="Kolle M."/>
            <person name="Horta M.A.C."/>
            <person name="Nowrousian M."/>
            <person name="Ohm R.A."/>
            <person name="Benz J.P."/>
            <person name="Pilgard A."/>
        </authorList>
    </citation>
    <scope>NUCLEOTIDE SEQUENCE</scope>
    <source>
        <strain evidence="1">FPRL280</strain>
    </source>
</reference>
<protein>
    <submittedName>
        <fullName evidence="1">Uncharacterized protein</fullName>
    </submittedName>
</protein>
<name>A0A8H7NWT6_9APHY</name>
<dbReference type="AlphaFoldDB" id="A0A8H7NWT6"/>
<dbReference type="Proteomes" id="UP000639403">
    <property type="component" value="Unassembled WGS sequence"/>
</dbReference>